<dbReference type="CDD" id="cd01834">
    <property type="entry name" value="SGNH_hydrolase_like_2"/>
    <property type="match status" value="1"/>
</dbReference>
<name>A0A4S4BHZ0_9BACL</name>
<proteinExistence type="predicted"/>
<reference evidence="2 3" key="1">
    <citation type="submission" date="2019-04" db="EMBL/GenBank/DDBJ databases">
        <title>Cohnella sp. nov. isolated from preserved vegetables.</title>
        <authorList>
            <person name="Lin S.-Y."/>
            <person name="Hung M.-H."/>
            <person name="Young C.-C."/>
        </authorList>
    </citation>
    <scope>NUCLEOTIDE SEQUENCE [LARGE SCALE GENOMIC DNA]</scope>
    <source>
        <strain evidence="2 3">CC-MHH1044</strain>
    </source>
</reference>
<comment type="caution">
    <text evidence="2">The sequence shown here is derived from an EMBL/GenBank/DDBJ whole genome shotgun (WGS) entry which is preliminary data.</text>
</comment>
<evidence type="ECO:0000313" key="3">
    <source>
        <dbReference type="Proteomes" id="UP000310636"/>
    </source>
</evidence>
<dbReference type="AlphaFoldDB" id="A0A4S4BHZ0"/>
<dbReference type="InterPro" id="IPR051532">
    <property type="entry name" value="Ester_Hydrolysis_Enzymes"/>
</dbReference>
<dbReference type="Proteomes" id="UP000310636">
    <property type="component" value="Unassembled WGS sequence"/>
</dbReference>
<gene>
    <name evidence="2" type="ORF">E6C55_25905</name>
</gene>
<keyword evidence="3" id="KW-1185">Reference proteome</keyword>
<dbReference type="PANTHER" id="PTHR30383">
    <property type="entry name" value="THIOESTERASE 1/PROTEASE 1/LYSOPHOSPHOLIPASE L1"/>
    <property type="match status" value="1"/>
</dbReference>
<dbReference type="OrthoDB" id="9794725at2"/>
<evidence type="ECO:0000259" key="1">
    <source>
        <dbReference type="Pfam" id="PF13472"/>
    </source>
</evidence>
<feature type="domain" description="SGNH hydrolase-type esterase" evidence="1">
    <location>
        <begin position="11"/>
        <end position="199"/>
    </location>
</feature>
<accession>A0A4S4BHZ0</accession>
<dbReference type="SUPFAM" id="SSF52266">
    <property type="entry name" value="SGNH hydrolase"/>
    <property type="match status" value="1"/>
</dbReference>
<dbReference type="GO" id="GO:0004622">
    <property type="term" value="F:phosphatidylcholine lysophospholipase activity"/>
    <property type="evidence" value="ECO:0007669"/>
    <property type="project" value="TreeGrafter"/>
</dbReference>
<dbReference type="InterPro" id="IPR013830">
    <property type="entry name" value="SGNH_hydro"/>
</dbReference>
<evidence type="ECO:0000313" key="2">
    <source>
        <dbReference type="EMBL" id="THF74207.1"/>
    </source>
</evidence>
<dbReference type="Pfam" id="PF13472">
    <property type="entry name" value="Lipase_GDSL_2"/>
    <property type="match status" value="1"/>
</dbReference>
<dbReference type="PANTHER" id="PTHR30383:SF5">
    <property type="entry name" value="SGNH HYDROLASE-TYPE ESTERASE DOMAIN-CONTAINING PROTEIN"/>
    <property type="match status" value="1"/>
</dbReference>
<dbReference type="Gene3D" id="3.40.50.1110">
    <property type="entry name" value="SGNH hydrolase"/>
    <property type="match status" value="1"/>
</dbReference>
<sequence>MRLEQRDKLLFIGDSITDCERSPDGEGLFGALGKGYVSVVDGLLQSAYPELGIRVVNKGTSGNTVRDLDARWQTDVLDQKPDWLSIMIGTNDVWRQFDLPYKTESHVYLDEYKAKLEELVVRTKEGVKGIVLMTPFYLEPNKSDAMRATMDLYGEAVRTIAAKHGTLFVDTQAEFDRILEHIYPATIAWDRVHPSMVGHVALARAFLKAVGFDR</sequence>
<dbReference type="InterPro" id="IPR036514">
    <property type="entry name" value="SGNH_hydro_sf"/>
</dbReference>
<protein>
    <submittedName>
        <fullName evidence="2">GDSL family lipase</fullName>
    </submittedName>
</protein>
<dbReference type="RefSeq" id="WP_136372738.1">
    <property type="nucleotide sequence ID" value="NZ_SSOB01000043.1"/>
</dbReference>
<organism evidence="2 3">
    <name type="scientific">Cohnella fermenti</name>
    <dbReference type="NCBI Taxonomy" id="2565925"/>
    <lineage>
        <taxon>Bacteria</taxon>
        <taxon>Bacillati</taxon>
        <taxon>Bacillota</taxon>
        <taxon>Bacilli</taxon>
        <taxon>Bacillales</taxon>
        <taxon>Paenibacillaceae</taxon>
        <taxon>Cohnella</taxon>
    </lineage>
</organism>
<dbReference type="EMBL" id="SSOB01000043">
    <property type="protein sequence ID" value="THF74207.1"/>
    <property type="molecule type" value="Genomic_DNA"/>
</dbReference>